<feature type="compositionally biased region" description="Low complexity" evidence="4">
    <location>
        <begin position="737"/>
        <end position="746"/>
    </location>
</feature>
<feature type="region of interest" description="Disordered" evidence="4">
    <location>
        <begin position="1"/>
        <end position="28"/>
    </location>
</feature>
<evidence type="ECO:0000256" key="1">
    <source>
        <dbReference type="ARBA" id="ARBA00022598"/>
    </source>
</evidence>
<feature type="region of interest" description="Disordered" evidence="4">
    <location>
        <begin position="727"/>
        <end position="797"/>
    </location>
</feature>
<dbReference type="SUPFAM" id="SSF56059">
    <property type="entry name" value="Glutathione synthetase ATP-binding domain-like"/>
    <property type="match status" value="1"/>
</dbReference>
<dbReference type="GO" id="GO:0015631">
    <property type="term" value="F:tubulin binding"/>
    <property type="evidence" value="ECO:0007669"/>
    <property type="project" value="TreeGrafter"/>
</dbReference>
<evidence type="ECO:0000256" key="4">
    <source>
        <dbReference type="SAM" id="MobiDB-lite"/>
    </source>
</evidence>
<feature type="compositionally biased region" description="Polar residues" evidence="4">
    <location>
        <begin position="1"/>
        <end position="12"/>
    </location>
</feature>
<dbReference type="EMBL" id="CAJNON010000268">
    <property type="protein sequence ID" value="CAF1156890.1"/>
    <property type="molecule type" value="Genomic_DNA"/>
</dbReference>
<feature type="compositionally biased region" description="Polar residues" evidence="4">
    <location>
        <begin position="761"/>
        <end position="797"/>
    </location>
</feature>
<evidence type="ECO:0000313" key="6">
    <source>
        <dbReference type="Proteomes" id="UP000663891"/>
    </source>
</evidence>
<dbReference type="GO" id="GO:0000226">
    <property type="term" value="P:microtubule cytoskeleton organization"/>
    <property type="evidence" value="ECO:0007669"/>
    <property type="project" value="TreeGrafter"/>
</dbReference>
<name>A0A814T758_9BILA</name>
<sequence length="967" mass="110649">MTSKTPASTLIKQGNKKSRKRMPKVDTSQARSNIEVLRMCLQDLGWRECVSGSSTDSDIYWHSATFHEGNRNYASTSARVNKFPGMSDLLCKSNLTRSLNAMRMLFPDEFDFYPKTWFLPEQRQQFQDDAHLIHQKDRKRHRPLTTFIIKPSDGSEGAGIYLIQDPTRCNVANRPYIAQEYIDRPLLINGLKFDMRIYVLIFHLDPLEILLYDEGLARFATIDYQAPSIKNLHETFMHLTNYSLNKRSASYKHALDEKQTDASKRKMSLVWSQLGHLFSPNEIDQAKEMIKEMINKTVLAILPELRIQYASELPMNREQNRCFQIIGFDILLTDQLNPMLLEVNANPSLRIDFDHTNEAGKLVHEPSLIDEEIKKPLVLETLKLVMKYKQRGNRSKSNGEIEIHEDKNIVHHQIKKSSKVNKTAAKIHHDQQLSQSDSDSSDSSSEDVTDELPDRHSDNSTQSRSTIQERTPIKSTITGESSQHSNEDTTNGTSDSILLDNNSDVPIPDELMATTNNQNMTQPLINRIGSSMKSLQVIFPSTSEVRYEDMFLLEKIAFIYIELVFKHGFKAMTNRPFRNFAIPNEIDQAKEMIKEMINKTVLAILPELRIQYASEFPMNREQNRCFQIIGFDILLTDQLKPMLLEVNANPSLRIDFDHTNEAGKLVHEPSLIDEEIKKPLVLETLKLVMKYKQRGNQSKPNDENENQGDKNIAHHQIKKSIKTNKTVAKIHHDRQLSQSDSDSSDSSSEDVTDELPDRHSNNSTQSRSTFQKRTSIKSTITGECSQHSNEDTTNGIFDSVLLDNNSNVPIQDESMATTNNQNMTQPLINRIGSSMKSLQVIFPSTSEVRYEDMFLLEKIAFIYIELVFKHGFKAMTNRPFRNFAIACGIIDQSTIMSSIDILYTQIFYKCKEFSSQSPAIGLQFPAFIEAFFLLSQRKYPTSTLLDSVTELVKSCIQHLDICVEESV</sequence>
<dbReference type="PANTHER" id="PTHR12241:SF154">
    <property type="entry name" value="TUBULIN POLYGLUTAMYLASE TTLL11"/>
    <property type="match status" value="1"/>
</dbReference>
<dbReference type="PROSITE" id="PS51221">
    <property type="entry name" value="TTL"/>
    <property type="match status" value="1"/>
</dbReference>
<dbReference type="Pfam" id="PF03133">
    <property type="entry name" value="TTL"/>
    <property type="match status" value="2"/>
</dbReference>
<reference evidence="5" key="1">
    <citation type="submission" date="2021-02" db="EMBL/GenBank/DDBJ databases">
        <authorList>
            <person name="Nowell W R."/>
        </authorList>
    </citation>
    <scope>NUCLEOTIDE SEQUENCE</scope>
</reference>
<organism evidence="5 6">
    <name type="scientific">Adineta steineri</name>
    <dbReference type="NCBI Taxonomy" id="433720"/>
    <lineage>
        <taxon>Eukaryota</taxon>
        <taxon>Metazoa</taxon>
        <taxon>Spiralia</taxon>
        <taxon>Gnathifera</taxon>
        <taxon>Rotifera</taxon>
        <taxon>Eurotatoria</taxon>
        <taxon>Bdelloidea</taxon>
        <taxon>Adinetida</taxon>
        <taxon>Adinetidae</taxon>
        <taxon>Adineta</taxon>
    </lineage>
</organism>
<comment type="caution">
    <text evidence="5">The sequence shown here is derived from an EMBL/GenBank/DDBJ whole genome shotgun (WGS) entry which is preliminary data.</text>
</comment>
<evidence type="ECO:0000313" key="5">
    <source>
        <dbReference type="EMBL" id="CAF1156890.1"/>
    </source>
</evidence>
<dbReference type="AlphaFoldDB" id="A0A814T758"/>
<gene>
    <name evidence="5" type="ORF">VCS650_LOCUS23131</name>
</gene>
<feature type="compositionally biased region" description="Low complexity" evidence="4">
    <location>
        <begin position="432"/>
        <end position="443"/>
    </location>
</feature>
<feature type="region of interest" description="Disordered" evidence="4">
    <location>
        <begin position="391"/>
        <end position="510"/>
    </location>
</feature>
<dbReference type="Proteomes" id="UP000663891">
    <property type="component" value="Unassembled WGS sequence"/>
</dbReference>
<proteinExistence type="predicted"/>
<feature type="compositionally biased region" description="Polar residues" evidence="4">
    <location>
        <begin position="459"/>
        <end position="504"/>
    </location>
</feature>
<feature type="compositionally biased region" description="Basic and acidic residues" evidence="4">
    <location>
        <begin position="397"/>
        <end position="409"/>
    </location>
</feature>
<accession>A0A814T758</accession>
<evidence type="ECO:0008006" key="7">
    <source>
        <dbReference type="Google" id="ProtNLM"/>
    </source>
</evidence>
<evidence type="ECO:0000256" key="3">
    <source>
        <dbReference type="ARBA" id="ARBA00022840"/>
    </source>
</evidence>
<dbReference type="InterPro" id="IPR004344">
    <property type="entry name" value="TTL/TTLL_fam"/>
</dbReference>
<protein>
    <recommendedName>
        <fullName evidence="7">Tubulin-tyrosine ligase family protein</fullName>
    </recommendedName>
</protein>
<dbReference type="OrthoDB" id="202825at2759"/>
<dbReference type="PANTHER" id="PTHR12241">
    <property type="entry name" value="TUBULIN POLYGLUTAMYLASE"/>
    <property type="match status" value="1"/>
</dbReference>
<keyword evidence="3" id="KW-0067">ATP-binding</keyword>
<dbReference type="GO" id="GO:0070740">
    <property type="term" value="F:tubulin-glutamic acid ligase activity"/>
    <property type="evidence" value="ECO:0007669"/>
    <property type="project" value="TreeGrafter"/>
</dbReference>
<keyword evidence="1" id="KW-0436">Ligase</keyword>
<keyword evidence="2" id="KW-0547">Nucleotide-binding</keyword>
<dbReference type="GO" id="GO:0036064">
    <property type="term" value="C:ciliary basal body"/>
    <property type="evidence" value="ECO:0007669"/>
    <property type="project" value="TreeGrafter"/>
</dbReference>
<dbReference type="Gene3D" id="3.30.470.20">
    <property type="entry name" value="ATP-grasp fold, B domain"/>
    <property type="match status" value="2"/>
</dbReference>
<feature type="compositionally biased region" description="Basic residues" evidence="4">
    <location>
        <begin position="410"/>
        <end position="419"/>
    </location>
</feature>
<dbReference type="GO" id="GO:0005524">
    <property type="term" value="F:ATP binding"/>
    <property type="evidence" value="ECO:0007669"/>
    <property type="project" value="UniProtKB-KW"/>
</dbReference>
<evidence type="ECO:0000256" key="2">
    <source>
        <dbReference type="ARBA" id="ARBA00022741"/>
    </source>
</evidence>